<name>D2BDE6_STRRD</name>
<protein>
    <submittedName>
        <fullName evidence="1">Uncharacterized protein</fullName>
    </submittedName>
</protein>
<reference evidence="1 2" key="1">
    <citation type="journal article" date="2010" name="Stand. Genomic Sci.">
        <title>Complete genome sequence of Streptosporangium roseum type strain (NI 9100).</title>
        <authorList>
            <person name="Nolan M."/>
            <person name="Sikorski J."/>
            <person name="Jando M."/>
            <person name="Lucas S."/>
            <person name="Lapidus A."/>
            <person name="Glavina Del Rio T."/>
            <person name="Chen F."/>
            <person name="Tice H."/>
            <person name="Pitluck S."/>
            <person name="Cheng J.F."/>
            <person name="Chertkov O."/>
            <person name="Sims D."/>
            <person name="Meincke L."/>
            <person name="Brettin T."/>
            <person name="Han C."/>
            <person name="Detter J.C."/>
            <person name="Bruce D."/>
            <person name="Goodwin L."/>
            <person name="Land M."/>
            <person name="Hauser L."/>
            <person name="Chang Y.J."/>
            <person name="Jeffries C.D."/>
            <person name="Ivanova N."/>
            <person name="Mavromatis K."/>
            <person name="Mikhailova N."/>
            <person name="Chen A."/>
            <person name="Palaniappan K."/>
            <person name="Chain P."/>
            <person name="Rohde M."/>
            <person name="Goker M."/>
            <person name="Bristow J."/>
            <person name="Eisen J.A."/>
            <person name="Markowitz V."/>
            <person name="Hugenholtz P."/>
            <person name="Kyrpides N.C."/>
            <person name="Klenk H.P."/>
        </authorList>
    </citation>
    <scope>NUCLEOTIDE SEQUENCE [LARGE SCALE GENOMIC DNA]</scope>
    <source>
        <strain evidence="2">ATCC 12428 / DSM 43021 / JCM 3005 / NI 9100</strain>
    </source>
</reference>
<dbReference type="eggNOG" id="COG1670">
    <property type="taxonomic scope" value="Bacteria"/>
</dbReference>
<dbReference type="STRING" id="479432.Sros_3296"/>
<accession>D2BDE6</accession>
<dbReference type="InterPro" id="IPR016181">
    <property type="entry name" value="Acyl_CoA_acyltransferase"/>
</dbReference>
<evidence type="ECO:0000313" key="2">
    <source>
        <dbReference type="Proteomes" id="UP000002029"/>
    </source>
</evidence>
<dbReference type="Proteomes" id="UP000002029">
    <property type="component" value="Chromosome"/>
</dbReference>
<keyword evidence="2" id="KW-1185">Reference proteome</keyword>
<organism evidence="1 2">
    <name type="scientific">Streptosporangium roseum (strain ATCC 12428 / DSM 43021 / JCM 3005 / KCTC 9067 / NCIMB 10171 / NRRL 2505 / NI 9100)</name>
    <dbReference type="NCBI Taxonomy" id="479432"/>
    <lineage>
        <taxon>Bacteria</taxon>
        <taxon>Bacillati</taxon>
        <taxon>Actinomycetota</taxon>
        <taxon>Actinomycetes</taxon>
        <taxon>Streptosporangiales</taxon>
        <taxon>Streptosporangiaceae</taxon>
        <taxon>Streptosporangium</taxon>
    </lineage>
</organism>
<dbReference type="RefSeq" id="WP_012889979.1">
    <property type="nucleotide sequence ID" value="NC_013595.1"/>
</dbReference>
<dbReference type="EMBL" id="CP001814">
    <property type="protein sequence ID" value="ACZ86235.1"/>
    <property type="molecule type" value="Genomic_DNA"/>
</dbReference>
<sequence length="85" mass="9655">MSDLYSRREVTRWLPPFFTFEAAPAVDGRRAFHERDRRFGSWAVEVRDTGVAAGAVLFRPIPGGELRRIPGSLTEFSRVTDGRCQ</sequence>
<evidence type="ECO:0000313" key="1">
    <source>
        <dbReference type="EMBL" id="ACZ86235.1"/>
    </source>
</evidence>
<gene>
    <name evidence="1" type="ordered locus">Sros_3296</name>
</gene>
<dbReference type="HOGENOM" id="CLU_2511348_0_0_11"/>
<dbReference type="SUPFAM" id="SSF55729">
    <property type="entry name" value="Acyl-CoA N-acyltransferases (Nat)"/>
    <property type="match status" value="1"/>
</dbReference>
<dbReference type="AlphaFoldDB" id="D2BDE6"/>
<dbReference type="KEGG" id="sro:Sros_3296"/>
<dbReference type="Gene3D" id="3.40.630.30">
    <property type="match status" value="1"/>
</dbReference>
<proteinExistence type="predicted"/>